<evidence type="ECO:0000256" key="2">
    <source>
        <dbReference type="SAM" id="MobiDB-lite"/>
    </source>
</evidence>
<feature type="domain" description="PDZ" evidence="4">
    <location>
        <begin position="903"/>
        <end position="975"/>
    </location>
</feature>
<dbReference type="AlphaFoldDB" id="B4CY06"/>
<protein>
    <submittedName>
        <fullName evidence="5">Peptidase M28</fullName>
    </submittedName>
</protein>
<evidence type="ECO:0000256" key="1">
    <source>
        <dbReference type="ARBA" id="ARBA00009820"/>
    </source>
</evidence>
<dbReference type="InParanoid" id="B4CY06"/>
<feature type="compositionally biased region" description="Low complexity" evidence="2">
    <location>
        <begin position="376"/>
        <end position="385"/>
    </location>
</feature>
<dbReference type="Pfam" id="PF07676">
    <property type="entry name" value="PD40"/>
    <property type="match status" value="5"/>
</dbReference>
<feature type="signal peptide" evidence="3">
    <location>
        <begin position="1"/>
        <end position="18"/>
    </location>
</feature>
<dbReference type="PANTHER" id="PTHR36842:SF1">
    <property type="entry name" value="PROTEIN TOLB"/>
    <property type="match status" value="1"/>
</dbReference>
<dbReference type="InterPro" id="IPR001478">
    <property type="entry name" value="PDZ"/>
</dbReference>
<evidence type="ECO:0000313" key="5">
    <source>
        <dbReference type="EMBL" id="EDY21154.1"/>
    </source>
</evidence>
<feature type="chain" id="PRO_5002802206" evidence="3">
    <location>
        <begin position="19"/>
        <end position="988"/>
    </location>
</feature>
<accession>B4CY06</accession>
<dbReference type="EMBL" id="ABVL01000003">
    <property type="protein sequence ID" value="EDY21154.1"/>
    <property type="molecule type" value="Genomic_DNA"/>
</dbReference>
<gene>
    <name evidence="5" type="ORF">CfE428DRAFT_1447</name>
</gene>
<dbReference type="RefSeq" id="WP_006978773.1">
    <property type="nucleotide sequence ID" value="NZ_ABVL01000003.1"/>
</dbReference>
<dbReference type="STRING" id="497964.CfE428DRAFT_1447"/>
<dbReference type="SUPFAM" id="SSF53187">
    <property type="entry name" value="Zn-dependent exopeptidases"/>
    <property type="match status" value="1"/>
</dbReference>
<dbReference type="PANTHER" id="PTHR36842">
    <property type="entry name" value="PROTEIN TOLB HOMOLOG"/>
    <property type="match status" value="1"/>
</dbReference>
<dbReference type="InterPro" id="IPR036034">
    <property type="entry name" value="PDZ_sf"/>
</dbReference>
<feature type="compositionally biased region" description="Basic and acidic residues" evidence="2">
    <location>
        <begin position="696"/>
        <end position="706"/>
    </location>
</feature>
<dbReference type="Gene3D" id="3.40.630.10">
    <property type="entry name" value="Zn peptidases"/>
    <property type="match status" value="1"/>
</dbReference>
<evidence type="ECO:0000256" key="3">
    <source>
        <dbReference type="SAM" id="SignalP"/>
    </source>
</evidence>
<feature type="region of interest" description="Disordered" evidence="2">
    <location>
        <begin position="365"/>
        <end position="385"/>
    </location>
</feature>
<keyword evidence="3" id="KW-0732">Signal</keyword>
<reference evidence="5 6" key="1">
    <citation type="journal article" date="2011" name="J. Bacteriol.">
        <title>Genome sequence of Chthoniobacter flavus Ellin428, an aerobic heterotrophic soil bacterium.</title>
        <authorList>
            <person name="Kant R."/>
            <person name="van Passel M.W."/>
            <person name="Palva A."/>
            <person name="Lucas S."/>
            <person name="Lapidus A."/>
            <person name="Glavina Del Rio T."/>
            <person name="Dalin E."/>
            <person name="Tice H."/>
            <person name="Bruce D."/>
            <person name="Goodwin L."/>
            <person name="Pitluck S."/>
            <person name="Larimer F.W."/>
            <person name="Land M.L."/>
            <person name="Hauser L."/>
            <person name="Sangwan P."/>
            <person name="de Vos W.M."/>
            <person name="Janssen P.H."/>
            <person name="Smidt H."/>
        </authorList>
    </citation>
    <scope>NUCLEOTIDE SEQUENCE [LARGE SCALE GENOMIC DNA]</scope>
    <source>
        <strain evidence="5 6">Ellin428</strain>
    </source>
</reference>
<organism evidence="5 6">
    <name type="scientific">Chthoniobacter flavus Ellin428</name>
    <dbReference type="NCBI Taxonomy" id="497964"/>
    <lineage>
        <taxon>Bacteria</taxon>
        <taxon>Pseudomonadati</taxon>
        <taxon>Verrucomicrobiota</taxon>
        <taxon>Spartobacteria</taxon>
        <taxon>Chthoniobacterales</taxon>
        <taxon>Chthoniobacteraceae</taxon>
        <taxon>Chthoniobacter</taxon>
    </lineage>
</organism>
<dbReference type="InterPro" id="IPR011659">
    <property type="entry name" value="WD40"/>
</dbReference>
<dbReference type="SUPFAM" id="SSF52025">
    <property type="entry name" value="PA domain"/>
    <property type="match status" value="1"/>
</dbReference>
<dbReference type="Proteomes" id="UP000005824">
    <property type="component" value="Unassembled WGS sequence"/>
</dbReference>
<dbReference type="eggNOG" id="COG0823">
    <property type="taxonomic scope" value="Bacteria"/>
</dbReference>
<dbReference type="SMART" id="SM00228">
    <property type="entry name" value="PDZ"/>
    <property type="match status" value="1"/>
</dbReference>
<feature type="region of interest" description="Disordered" evidence="2">
    <location>
        <begin position="689"/>
        <end position="709"/>
    </location>
</feature>
<comment type="caution">
    <text evidence="5">The sequence shown here is derived from an EMBL/GenBank/DDBJ whole genome shotgun (WGS) entry which is preliminary data.</text>
</comment>
<proteinExistence type="inferred from homology"/>
<dbReference type="SUPFAM" id="SSF82171">
    <property type="entry name" value="DPP6 N-terminal domain-like"/>
    <property type="match status" value="1"/>
</dbReference>
<dbReference type="InterPro" id="IPR011042">
    <property type="entry name" value="6-blade_b-propeller_TolB-like"/>
</dbReference>
<dbReference type="InterPro" id="IPR046450">
    <property type="entry name" value="PA_dom_sf"/>
</dbReference>
<sequence precursor="true">MRRLLLLFVCLFTVAAFADDAANEARFITNSRQLIFEGKRSGEGYFHPDGNLMIFQSEREEGNPFYQMYLLDLLSGETARVSTGVGKTTCGFFQPGTNRVLFASTHADPEALAKQKAELDFRASGKQRRYSWDYDQTMDIYSCNQDGTQMVNLTNSPGYDAEGSFSPDGKQIVFCSLRAAFPLEKLTPEQRARYEKDPAYFGDIYLMNADGSNVRRLTDAPGYDGGPFFSPDGARIIWRHFDESGMFADVWTMKLDGSDKHRVTDFKSMSWAPFYHPSGKYIIFTSNKLGFTNFELYIVDVNGDHEPVRVTYTDGFDGLPVFSPNGKKISWTSGRTSDGKSQIFLADWNHEAALKAIEESPLRGSSAAAATTEKNAQPSAPAKEAAATVQVDMKELSPEIRAEDLKYEDSWLADPAREGRETGTPGARASADFLTGYFRNLGLKPFGDDFREPFEFNSGARVEASKTSLSITEGKDTATYALEKDFRPLAFSENGSVDGEIVFAGYGLSVPEDAKNSRYNSYDNLDVKDKIVLFFRYVPEGVEAPRRAQLNRYSGLRYKAMMARERGAKAVLVVTGPNSPGAGELVPLTDDGSHTGSGILAASISSKVADALLAPSGKSLKDLQTGLDTENPHAEGSLVLPKVRVSLSIGVEHLKGTDRNVVACLPPTGGSDEYIVVGAHYDHLGHGGKGSSMAHAGEEGKVHPGADDNASGTAVVMELAASLAAPGGPKPSSDATKRRRGVIFALWSGEEIGLIGSAAFIQHPPVPLDKIAAYVNFDMVGRLRDNKLTMQGVGSSRIWRKELEKRNVAAGFSLVLQDDPYLPTDTTSFYPKHVPVLNFFTGAHEDYHRPTDTPDKLNIEGMERIAKFARQIVSDLATVPERPDYAHVQRSEQQSGSRDSLRAYLGTIPDYASEVKGVKLSGVRGDSPAEKGGIQGGDIIVEFAGQKIANIYDYTYALDAVKIGTPVKMIVERNGQRVELTVTPGSRK</sequence>
<dbReference type="eggNOG" id="COG2234">
    <property type="taxonomic scope" value="Bacteria"/>
</dbReference>
<evidence type="ECO:0000313" key="6">
    <source>
        <dbReference type="Proteomes" id="UP000005824"/>
    </source>
</evidence>
<dbReference type="eggNOG" id="COG0265">
    <property type="taxonomic scope" value="Bacteria"/>
</dbReference>
<keyword evidence="6" id="KW-1185">Reference proteome</keyword>
<dbReference type="SUPFAM" id="SSF50156">
    <property type="entry name" value="PDZ domain-like"/>
    <property type="match status" value="1"/>
</dbReference>
<dbReference type="Gene3D" id="2.120.10.30">
    <property type="entry name" value="TolB, C-terminal domain"/>
    <property type="match status" value="3"/>
</dbReference>
<name>B4CY06_9BACT</name>
<comment type="similarity">
    <text evidence="1">Belongs to the TolB family.</text>
</comment>
<dbReference type="Gene3D" id="3.50.30.30">
    <property type="match status" value="1"/>
</dbReference>
<dbReference type="Pfam" id="PF13180">
    <property type="entry name" value="PDZ_2"/>
    <property type="match status" value="1"/>
</dbReference>
<dbReference type="Gene3D" id="2.30.42.10">
    <property type="match status" value="1"/>
</dbReference>
<dbReference type="Pfam" id="PF04389">
    <property type="entry name" value="Peptidase_M28"/>
    <property type="match status" value="1"/>
</dbReference>
<dbReference type="InterPro" id="IPR007484">
    <property type="entry name" value="Peptidase_M28"/>
</dbReference>
<evidence type="ECO:0000259" key="4">
    <source>
        <dbReference type="SMART" id="SM00228"/>
    </source>
</evidence>